<reference evidence="2 4" key="2">
    <citation type="journal article" date="2014" name="Int. J. Syst. Evol. Microbiol.">
        <title>Complete genome sequence of Corynebacterium casei LMG S-19264T (=DSM 44701T), isolated from a smear-ripened cheese.</title>
        <authorList>
            <consortium name="US DOE Joint Genome Institute (JGI-PGF)"/>
            <person name="Walter F."/>
            <person name="Albersmeier A."/>
            <person name="Kalinowski J."/>
            <person name="Ruckert C."/>
        </authorList>
    </citation>
    <scope>NUCLEOTIDE SEQUENCE [LARGE SCALE GENOMIC DNA]</scope>
    <source>
        <strain evidence="2 4">CCM 8635</strain>
    </source>
</reference>
<name>N9Q1R0_9GAMM</name>
<evidence type="ECO:0000313" key="2">
    <source>
        <dbReference type="EMBL" id="GGH40791.1"/>
    </source>
</evidence>
<evidence type="ECO:0000313" key="1">
    <source>
        <dbReference type="EMBL" id="ENX39688.1"/>
    </source>
</evidence>
<reference evidence="2" key="3">
    <citation type="submission" date="2024-03" db="EMBL/GenBank/DDBJ databases">
        <authorList>
            <person name="Sun Q."/>
            <person name="Sedlacek I."/>
        </authorList>
    </citation>
    <scope>NUCLEOTIDE SEQUENCE</scope>
    <source>
        <strain evidence="2">CCM 8635</strain>
    </source>
</reference>
<evidence type="ECO:0000313" key="4">
    <source>
        <dbReference type="Proteomes" id="UP000652691"/>
    </source>
</evidence>
<evidence type="ECO:0000313" key="3">
    <source>
        <dbReference type="Proteomes" id="UP000013200"/>
    </source>
</evidence>
<organism evidence="1 3">
    <name type="scientific">Acinetobacter courvalinii</name>
    <dbReference type="NCBI Taxonomy" id="280147"/>
    <lineage>
        <taxon>Bacteria</taxon>
        <taxon>Pseudomonadati</taxon>
        <taxon>Pseudomonadota</taxon>
        <taxon>Gammaproteobacteria</taxon>
        <taxon>Moraxellales</taxon>
        <taxon>Moraxellaceae</taxon>
        <taxon>Acinetobacter</taxon>
    </lineage>
</organism>
<accession>N9Q1R0</accession>
<dbReference type="GeneID" id="80105346"/>
<dbReference type="RefSeq" id="WP_005283480.1">
    <property type="nucleotide sequence ID" value="NZ_BMDA01000004.1"/>
</dbReference>
<gene>
    <name evidence="1" type="ORF">F888_01170</name>
    <name evidence="2" type="ORF">GCM10007354_27560</name>
</gene>
<dbReference type="Proteomes" id="UP000652691">
    <property type="component" value="Unassembled WGS sequence"/>
</dbReference>
<dbReference type="PATRIC" id="fig|1217698.3.peg.1127"/>
<dbReference type="AlphaFoldDB" id="N9Q1R0"/>
<dbReference type="EMBL" id="APSA01000004">
    <property type="protein sequence ID" value="ENX39688.1"/>
    <property type="molecule type" value="Genomic_DNA"/>
</dbReference>
<dbReference type="EMBL" id="BMDA01000004">
    <property type="protein sequence ID" value="GGH40791.1"/>
    <property type="molecule type" value="Genomic_DNA"/>
</dbReference>
<dbReference type="HOGENOM" id="CLU_1599187_0_0_6"/>
<protein>
    <submittedName>
        <fullName evidence="1">Uncharacterized protein</fullName>
    </submittedName>
</protein>
<keyword evidence="3" id="KW-1185">Reference proteome</keyword>
<sequence>MVYKLSEQLDHVGNSEYIFEAYEEYLRENRGKLPTSILDLIDSEQWQGESGSTAPYYCELKDIEVIDFGKATARLILTLIKKEHRDYKEKPFQLRLIYQGLLELNIAQQRDISVNPFIWRYDEFLFFDPWSSYGHNEKMFTHNIEWVGKNVWSITAKDLIAIWEDL</sequence>
<comment type="caution">
    <text evidence="1">The sequence shown here is derived from an EMBL/GenBank/DDBJ whole genome shotgun (WGS) entry which is preliminary data.</text>
</comment>
<dbReference type="Proteomes" id="UP000013200">
    <property type="component" value="Unassembled WGS sequence"/>
</dbReference>
<reference evidence="1 3" key="1">
    <citation type="submission" date="2013-02" db="EMBL/GenBank/DDBJ databases">
        <title>The Genome Sequence of Acinetobacter sp. NIPH 3623.</title>
        <authorList>
            <consortium name="The Broad Institute Genome Sequencing Platform"/>
            <consortium name="The Broad Institute Genome Sequencing Center for Infectious Disease"/>
            <person name="Cerqueira G."/>
            <person name="Feldgarden M."/>
            <person name="Courvalin P."/>
            <person name="Perichon B."/>
            <person name="Grillot-Courvalin C."/>
            <person name="Clermont D."/>
            <person name="Rocha E."/>
            <person name="Yoon E.-J."/>
            <person name="Nemec A."/>
            <person name="Walker B."/>
            <person name="Young S.K."/>
            <person name="Zeng Q."/>
            <person name="Gargeya S."/>
            <person name="Fitzgerald M."/>
            <person name="Haas B."/>
            <person name="Abouelleil A."/>
            <person name="Alvarado L."/>
            <person name="Arachchi H.M."/>
            <person name="Berlin A.M."/>
            <person name="Chapman S.B."/>
            <person name="Dewar J."/>
            <person name="Goldberg J."/>
            <person name="Griggs A."/>
            <person name="Gujja S."/>
            <person name="Hansen M."/>
            <person name="Howarth C."/>
            <person name="Imamovic A."/>
            <person name="Larimer J."/>
            <person name="McCowan C."/>
            <person name="Murphy C."/>
            <person name="Neiman D."/>
            <person name="Pearson M."/>
            <person name="Priest M."/>
            <person name="Roberts A."/>
            <person name="Saif S."/>
            <person name="Shea T."/>
            <person name="Sisk P."/>
            <person name="Sykes S."/>
            <person name="Wortman J."/>
            <person name="Nusbaum C."/>
            <person name="Birren B."/>
        </authorList>
    </citation>
    <scope>NUCLEOTIDE SEQUENCE [LARGE SCALE GENOMIC DNA]</scope>
    <source>
        <strain evidence="1 3">NIPH 3623</strain>
    </source>
</reference>
<proteinExistence type="predicted"/>